<keyword evidence="6" id="KW-0479">Metal-binding</keyword>
<dbReference type="InterPro" id="IPR050867">
    <property type="entry name" value="NiFe/NiFeSe_hydrgnase_LSU"/>
</dbReference>
<sequence length="251" mass="28385">MKKRVVINPLTRISGFMEIDVMLEQNKIIEVKTTGSIFRGFEQMMVGRSPFDAIYLTQRICGICSTAHSVASSLALEDALGVQVTALGRYLRDALHCCEFLQNHIRHTYQYTIPDYVKLPDVSSIFKVDHGDFRLPQKVNEQLANHYFESLRMSRLAHQMLAVIGGKAPHNHGVFVGGISTPPNADQIVRMKSILQTITAFIEEKMVPDVYLIAKYYDDYFHMGKGPGNLMSYGAFDRYKDLGTLYVDPLV</sequence>
<evidence type="ECO:0000256" key="4">
    <source>
        <dbReference type="ARBA" id="ARBA00011771"/>
    </source>
</evidence>
<protein>
    <submittedName>
        <fullName evidence="8">Ni,Fe-hydrogenase I large subunit</fullName>
    </submittedName>
</protein>
<proteinExistence type="inferred from homology"/>
<evidence type="ECO:0000256" key="1">
    <source>
        <dbReference type="ARBA" id="ARBA00001967"/>
    </source>
</evidence>
<dbReference type="InterPro" id="IPR018194">
    <property type="entry name" value="Ni-dep_hyd_lsu_Ni_BS"/>
</dbReference>
<dbReference type="Pfam" id="PF00374">
    <property type="entry name" value="NiFeSe_Hases"/>
    <property type="match status" value="2"/>
</dbReference>
<name>A0ABS4GLI0_9BACL</name>
<evidence type="ECO:0000256" key="5">
    <source>
        <dbReference type="ARBA" id="ARBA00022596"/>
    </source>
</evidence>
<comment type="similarity">
    <text evidence="3">Belongs to the [NiFe]/[NiFeSe] hydrogenase large subunit family.</text>
</comment>
<evidence type="ECO:0000256" key="2">
    <source>
        <dbReference type="ARBA" id="ARBA00004196"/>
    </source>
</evidence>
<dbReference type="EMBL" id="JAGGKT010000002">
    <property type="protein sequence ID" value="MBP1931099.1"/>
    <property type="molecule type" value="Genomic_DNA"/>
</dbReference>
<evidence type="ECO:0000256" key="6">
    <source>
        <dbReference type="ARBA" id="ARBA00022723"/>
    </source>
</evidence>
<dbReference type="InterPro" id="IPR001501">
    <property type="entry name" value="Ni-dep_hyd_lsu"/>
</dbReference>
<dbReference type="RefSeq" id="WP_280922158.1">
    <property type="nucleotide sequence ID" value="NZ_JAGGKT010000002.1"/>
</dbReference>
<dbReference type="Proteomes" id="UP001519343">
    <property type="component" value="Unassembled WGS sequence"/>
</dbReference>
<dbReference type="SUPFAM" id="SSF56762">
    <property type="entry name" value="HydB/Nqo4-like"/>
    <property type="match status" value="1"/>
</dbReference>
<evidence type="ECO:0000256" key="7">
    <source>
        <dbReference type="ARBA" id="ARBA00023002"/>
    </source>
</evidence>
<evidence type="ECO:0000313" key="9">
    <source>
        <dbReference type="Proteomes" id="UP001519343"/>
    </source>
</evidence>
<evidence type="ECO:0000256" key="3">
    <source>
        <dbReference type="ARBA" id="ARBA00009292"/>
    </source>
</evidence>
<comment type="caution">
    <text evidence="8">The sequence shown here is derived from an EMBL/GenBank/DDBJ whole genome shotgun (WGS) entry which is preliminary data.</text>
</comment>
<keyword evidence="7" id="KW-0560">Oxidoreductase</keyword>
<comment type="subunit">
    <text evidence="4">Heterodimer of a large and a small subunit.</text>
</comment>
<keyword evidence="5" id="KW-0533">Nickel</keyword>
<gene>
    <name evidence="8" type="ORF">J2Z37_001096</name>
</gene>
<comment type="cofactor">
    <cofactor evidence="1">
        <name>Ni(2+)</name>
        <dbReference type="ChEBI" id="CHEBI:49786"/>
    </cofactor>
</comment>
<comment type="subcellular location">
    <subcellularLocation>
        <location evidence="2">Cell envelope</location>
    </subcellularLocation>
</comment>
<dbReference type="Gene3D" id="1.10.645.10">
    <property type="entry name" value="Cytochrome-c3 Hydrogenase, chain B"/>
    <property type="match status" value="1"/>
</dbReference>
<evidence type="ECO:0000313" key="8">
    <source>
        <dbReference type="EMBL" id="MBP1931099.1"/>
    </source>
</evidence>
<accession>A0ABS4GLI0</accession>
<dbReference type="PROSITE" id="PS00507">
    <property type="entry name" value="NI_HGENASE_L_1"/>
    <property type="match status" value="1"/>
</dbReference>
<dbReference type="PANTHER" id="PTHR42958:SF2">
    <property type="entry name" value="UPTAKE HYDROGENASE LARGE SUBUNIT"/>
    <property type="match status" value="1"/>
</dbReference>
<dbReference type="PANTHER" id="PTHR42958">
    <property type="entry name" value="HYDROGENASE-2 LARGE CHAIN"/>
    <property type="match status" value="1"/>
</dbReference>
<keyword evidence="9" id="KW-1185">Reference proteome</keyword>
<reference evidence="8 9" key="1">
    <citation type="submission" date="2021-03" db="EMBL/GenBank/DDBJ databases">
        <title>Genomic Encyclopedia of Type Strains, Phase IV (KMG-IV): sequencing the most valuable type-strain genomes for metagenomic binning, comparative biology and taxonomic classification.</title>
        <authorList>
            <person name="Goeker M."/>
        </authorList>
    </citation>
    <scope>NUCLEOTIDE SEQUENCE [LARGE SCALE GENOMIC DNA]</scope>
    <source>
        <strain evidence="8 9">DSM 24738</strain>
    </source>
</reference>
<dbReference type="InterPro" id="IPR029014">
    <property type="entry name" value="NiFe-Hase_large"/>
</dbReference>
<organism evidence="8 9">
    <name type="scientific">Ammoniphilus resinae</name>
    <dbReference type="NCBI Taxonomy" id="861532"/>
    <lineage>
        <taxon>Bacteria</taxon>
        <taxon>Bacillati</taxon>
        <taxon>Bacillota</taxon>
        <taxon>Bacilli</taxon>
        <taxon>Bacillales</taxon>
        <taxon>Paenibacillaceae</taxon>
        <taxon>Aneurinibacillus group</taxon>
        <taxon>Ammoniphilus</taxon>
    </lineage>
</organism>